<dbReference type="STRING" id="65489.A0A0D3FPT6"/>
<evidence type="ECO:0000256" key="1">
    <source>
        <dbReference type="ARBA" id="ARBA00004123"/>
    </source>
</evidence>
<feature type="region of interest" description="Disordered" evidence="6">
    <location>
        <begin position="228"/>
        <end position="256"/>
    </location>
</feature>
<dbReference type="PROSITE" id="PS50888">
    <property type="entry name" value="BHLH"/>
    <property type="match status" value="1"/>
</dbReference>
<dbReference type="GO" id="GO:0090229">
    <property type="term" value="P:negative regulation of red or far-red light signaling pathway"/>
    <property type="evidence" value="ECO:0007669"/>
    <property type="project" value="EnsemblPlants"/>
</dbReference>
<dbReference type="InterPro" id="IPR036638">
    <property type="entry name" value="HLH_DNA-bd_sf"/>
</dbReference>
<feature type="compositionally biased region" description="Basic residues" evidence="6">
    <location>
        <begin position="355"/>
        <end position="365"/>
    </location>
</feature>
<evidence type="ECO:0000313" key="8">
    <source>
        <dbReference type="EnsemblPlants" id="OBART03G36360.1"/>
    </source>
</evidence>
<dbReference type="PANTHER" id="PTHR46807">
    <property type="entry name" value="TRANSCRIPTION FACTOR PIF3"/>
    <property type="match status" value="1"/>
</dbReference>
<reference evidence="8" key="1">
    <citation type="journal article" date="2009" name="Rice">
        <title>De Novo Next Generation Sequencing of Plant Genomes.</title>
        <authorList>
            <person name="Rounsley S."/>
            <person name="Marri P.R."/>
            <person name="Yu Y."/>
            <person name="He R."/>
            <person name="Sisneros N."/>
            <person name="Goicoechea J.L."/>
            <person name="Lee S.J."/>
            <person name="Angelova A."/>
            <person name="Kudrna D."/>
            <person name="Luo M."/>
            <person name="Affourtit J."/>
            <person name="Desany B."/>
            <person name="Knight J."/>
            <person name="Niazi F."/>
            <person name="Egholm M."/>
            <person name="Wing R.A."/>
        </authorList>
    </citation>
    <scope>NUCLEOTIDE SEQUENCE [LARGE SCALE GENOMIC DNA]</scope>
    <source>
        <strain evidence="8">cv. IRGC 105608</strain>
    </source>
</reference>
<dbReference type="GO" id="GO:0080006">
    <property type="term" value="P:internode patterning"/>
    <property type="evidence" value="ECO:0007669"/>
    <property type="project" value="EnsemblPlants"/>
</dbReference>
<dbReference type="Gene3D" id="4.10.280.10">
    <property type="entry name" value="Helix-loop-helix DNA-binding domain"/>
    <property type="match status" value="1"/>
</dbReference>
<dbReference type="GO" id="GO:0003700">
    <property type="term" value="F:DNA-binding transcription factor activity"/>
    <property type="evidence" value="ECO:0007669"/>
    <property type="project" value="InterPro"/>
</dbReference>
<dbReference type="HOGENOM" id="CLU_030314_3_0_1"/>
<evidence type="ECO:0000259" key="7">
    <source>
        <dbReference type="PROSITE" id="PS50888"/>
    </source>
</evidence>
<dbReference type="InterPro" id="IPR011598">
    <property type="entry name" value="bHLH_dom"/>
</dbReference>
<dbReference type="AlphaFoldDB" id="A0A0D3FPT6"/>
<feature type="compositionally biased region" description="Low complexity" evidence="6">
    <location>
        <begin position="228"/>
        <end position="238"/>
    </location>
</feature>
<dbReference type="GO" id="GO:0045893">
    <property type="term" value="P:positive regulation of DNA-templated transcription"/>
    <property type="evidence" value="ECO:0007669"/>
    <property type="project" value="EnsemblPlants"/>
</dbReference>
<dbReference type="FunFam" id="4.10.280.10:FF:000004">
    <property type="entry name" value="Basic helix-loop-helix transcription factor"/>
    <property type="match status" value="1"/>
</dbReference>
<reference evidence="8" key="2">
    <citation type="submission" date="2015-03" db="UniProtKB">
        <authorList>
            <consortium name="EnsemblPlants"/>
        </authorList>
    </citation>
    <scope>IDENTIFICATION</scope>
</reference>
<dbReference type="GO" id="GO:0046983">
    <property type="term" value="F:protein dimerization activity"/>
    <property type="evidence" value="ECO:0007669"/>
    <property type="project" value="InterPro"/>
</dbReference>
<keyword evidence="4" id="KW-0804">Transcription</keyword>
<evidence type="ECO:0000313" key="9">
    <source>
        <dbReference type="Proteomes" id="UP000026960"/>
    </source>
</evidence>
<comment type="similarity">
    <text evidence="2">Belongs to the bHLH protein family.</text>
</comment>
<evidence type="ECO:0000256" key="4">
    <source>
        <dbReference type="ARBA" id="ARBA00023163"/>
    </source>
</evidence>
<dbReference type="EnsemblPlants" id="OBART03G36360.1">
    <property type="protein sequence ID" value="OBART03G36360.1"/>
    <property type="gene ID" value="OBART03G36360"/>
</dbReference>
<comment type="subcellular location">
    <subcellularLocation>
        <location evidence="1">Nucleus</location>
    </subcellularLocation>
</comment>
<feature type="compositionally biased region" description="Basic residues" evidence="6">
    <location>
        <begin position="575"/>
        <end position="589"/>
    </location>
</feature>
<dbReference type="InterPro" id="IPR047265">
    <property type="entry name" value="PIF1-like_bHLH"/>
</dbReference>
<dbReference type="Proteomes" id="UP000026960">
    <property type="component" value="Chromosome 3"/>
</dbReference>
<dbReference type="Gramene" id="OBART03G36360.1">
    <property type="protein sequence ID" value="OBART03G36360.1"/>
    <property type="gene ID" value="OBART03G36360"/>
</dbReference>
<keyword evidence="3" id="KW-0805">Transcription regulation</keyword>
<feature type="region of interest" description="Disordered" evidence="6">
    <location>
        <begin position="283"/>
        <end position="371"/>
    </location>
</feature>
<dbReference type="Pfam" id="PF00010">
    <property type="entry name" value="HLH"/>
    <property type="match status" value="1"/>
</dbReference>
<keyword evidence="5" id="KW-0539">Nucleus</keyword>
<feature type="compositionally biased region" description="Pro residues" evidence="6">
    <location>
        <begin position="239"/>
        <end position="250"/>
    </location>
</feature>
<dbReference type="GO" id="GO:0005634">
    <property type="term" value="C:nucleus"/>
    <property type="evidence" value="ECO:0007669"/>
    <property type="project" value="UniProtKB-SubCell"/>
</dbReference>
<organism evidence="8">
    <name type="scientific">Oryza barthii</name>
    <dbReference type="NCBI Taxonomy" id="65489"/>
    <lineage>
        <taxon>Eukaryota</taxon>
        <taxon>Viridiplantae</taxon>
        <taxon>Streptophyta</taxon>
        <taxon>Embryophyta</taxon>
        <taxon>Tracheophyta</taxon>
        <taxon>Spermatophyta</taxon>
        <taxon>Magnoliopsida</taxon>
        <taxon>Liliopsida</taxon>
        <taxon>Poales</taxon>
        <taxon>Poaceae</taxon>
        <taxon>BOP clade</taxon>
        <taxon>Oryzoideae</taxon>
        <taxon>Oryzeae</taxon>
        <taxon>Oryzinae</taxon>
        <taxon>Oryza</taxon>
    </lineage>
</organism>
<dbReference type="eggNOG" id="ENOG502QTIX">
    <property type="taxonomic scope" value="Eukaryota"/>
</dbReference>
<dbReference type="InterPro" id="IPR044273">
    <property type="entry name" value="PIF3-like"/>
</dbReference>
<evidence type="ECO:0000256" key="3">
    <source>
        <dbReference type="ARBA" id="ARBA00023015"/>
    </source>
</evidence>
<accession>A0A0D3FPT6</accession>
<name>A0A0D3FPT6_9ORYZ</name>
<proteinExistence type="inferred from homology"/>
<evidence type="ECO:0000256" key="6">
    <source>
        <dbReference type="SAM" id="MobiDB-lite"/>
    </source>
</evidence>
<sequence length="600" mass="64959">MPNPSSLLASPSPHRNSSSSSSSSISIISTPATIQPDAAHGPCSLLTTSKYALRDTRGSKSSYTRLCCCCTAAPKAEQEEETLQQELLLFGLVQVGELLEEGGIARFLASLCGLSCWFSFYFKVVNFLGGHKNRGMDGNARSAANQTKQIVTDNELVELLWHNGSVVAQPQAAQARVVSSSGRGQSASVLTGDDTETAAWFPDTLDDALEKDLYTQLWRSVTGDAFPAAAAAGPSSHHAPPPDLPPPAARPPMRSGIGSSWTGDICSAFCGSNHIPETAAQRCRDAGAALPPERPRRSSTHDGAGTSSSGGSGSNFGASGLPSESASAHKRKGREDSDSRSEDAECEATEETKSSSRRYGSKRRTRAAEVHNLSERRRRDRINEKMRALQELIPHCNKTDKASILDEAIEYLKSLQMQVQIEIVESVPQIMWMTTGMAPMMFPGAHQFMPPMAVGMNSACMPAAQGLSHMSRLPYMNHSMPNHIPLNSSPAMNPMNVANQMQNIQLREASNPFLHPDGWQTVPPQVSGPYASGPQVAQQNQIPKAIRNSISSRNNNWESLRIMSGNPTTIANCHHPSRNLKRKRRRRRMMQPGALAEPGQ</sequence>
<feature type="region of interest" description="Disordered" evidence="6">
    <location>
        <begin position="1"/>
        <end position="24"/>
    </location>
</feature>
<dbReference type="PANTHER" id="PTHR46807:SF7">
    <property type="entry name" value="BHLH DOMAIN-CONTAINING PROTEIN"/>
    <property type="match status" value="1"/>
</dbReference>
<keyword evidence="9" id="KW-1185">Reference proteome</keyword>
<feature type="compositionally biased region" description="Basic and acidic residues" evidence="6">
    <location>
        <begin position="333"/>
        <end position="343"/>
    </location>
</feature>
<feature type="domain" description="BHLH" evidence="7">
    <location>
        <begin position="366"/>
        <end position="415"/>
    </location>
</feature>
<dbReference type="CDD" id="cd11445">
    <property type="entry name" value="bHLH_AtPIF_like"/>
    <property type="match status" value="1"/>
</dbReference>
<dbReference type="PaxDb" id="65489-OBART03G36360.1"/>
<protein>
    <recommendedName>
        <fullName evidence="7">BHLH domain-containing protein</fullName>
    </recommendedName>
</protein>
<dbReference type="SMART" id="SM00353">
    <property type="entry name" value="HLH"/>
    <property type="match status" value="1"/>
</dbReference>
<evidence type="ECO:0000256" key="5">
    <source>
        <dbReference type="ARBA" id="ARBA00023242"/>
    </source>
</evidence>
<dbReference type="SUPFAM" id="SSF47459">
    <property type="entry name" value="HLH, helix-loop-helix DNA-binding domain"/>
    <property type="match status" value="1"/>
</dbReference>
<evidence type="ECO:0000256" key="2">
    <source>
        <dbReference type="ARBA" id="ARBA00005510"/>
    </source>
</evidence>
<feature type="region of interest" description="Disordered" evidence="6">
    <location>
        <begin position="574"/>
        <end position="600"/>
    </location>
</feature>